<evidence type="ECO:0000313" key="5">
    <source>
        <dbReference type="Proteomes" id="UP000789390"/>
    </source>
</evidence>
<evidence type="ECO:0000256" key="3">
    <source>
        <dbReference type="ARBA" id="ARBA00023242"/>
    </source>
</evidence>
<dbReference type="PANTHER" id="PTHR12549">
    <property type="entry name" value="JMJC DOMAIN-CONTAINING HISTONE DEMETHYLATION PROTEIN"/>
    <property type="match status" value="1"/>
</dbReference>
<gene>
    <name evidence="4" type="ORF">DGAL_LOCUS11317</name>
</gene>
<evidence type="ECO:0000256" key="1">
    <source>
        <dbReference type="ARBA" id="ARBA00004123"/>
    </source>
</evidence>
<keyword evidence="3" id="KW-0539">Nucleus</keyword>
<evidence type="ECO:0000313" key="4">
    <source>
        <dbReference type="EMBL" id="CAH0107971.1"/>
    </source>
</evidence>
<dbReference type="PANTHER" id="PTHR12549:SF38">
    <property type="entry name" value="JMJC DOMAIN-CONTAINING HISTONE DEMETHYLASE 2, ISOFORM A"/>
    <property type="match status" value="1"/>
</dbReference>
<dbReference type="GO" id="GO:0032454">
    <property type="term" value="F:histone H3K9 demethylase activity"/>
    <property type="evidence" value="ECO:0007669"/>
    <property type="project" value="InterPro"/>
</dbReference>
<dbReference type="Gene3D" id="2.60.120.650">
    <property type="entry name" value="Cupin"/>
    <property type="match status" value="2"/>
</dbReference>
<organism evidence="4 5">
    <name type="scientific">Daphnia galeata</name>
    <dbReference type="NCBI Taxonomy" id="27404"/>
    <lineage>
        <taxon>Eukaryota</taxon>
        <taxon>Metazoa</taxon>
        <taxon>Ecdysozoa</taxon>
        <taxon>Arthropoda</taxon>
        <taxon>Crustacea</taxon>
        <taxon>Branchiopoda</taxon>
        <taxon>Diplostraca</taxon>
        <taxon>Cladocera</taxon>
        <taxon>Anomopoda</taxon>
        <taxon>Daphniidae</taxon>
        <taxon>Daphnia</taxon>
    </lineage>
</organism>
<dbReference type="AlphaFoldDB" id="A0A8J2RTG6"/>
<dbReference type="GO" id="GO:0000785">
    <property type="term" value="C:chromatin"/>
    <property type="evidence" value="ECO:0007669"/>
    <property type="project" value="TreeGrafter"/>
</dbReference>
<proteinExistence type="predicted"/>
<dbReference type="GO" id="GO:0003712">
    <property type="term" value="F:transcription coregulator activity"/>
    <property type="evidence" value="ECO:0007669"/>
    <property type="project" value="TreeGrafter"/>
</dbReference>
<dbReference type="EMBL" id="CAKKLH010000281">
    <property type="protein sequence ID" value="CAH0107971.1"/>
    <property type="molecule type" value="Genomic_DNA"/>
</dbReference>
<dbReference type="OrthoDB" id="1667110at2759"/>
<name>A0A8J2RTG6_9CRUS</name>
<evidence type="ECO:0000256" key="2">
    <source>
        <dbReference type="ARBA" id="ARBA00022723"/>
    </source>
</evidence>
<dbReference type="GO" id="GO:0006357">
    <property type="term" value="P:regulation of transcription by RNA polymerase II"/>
    <property type="evidence" value="ECO:0007669"/>
    <property type="project" value="TreeGrafter"/>
</dbReference>
<dbReference type="Proteomes" id="UP000789390">
    <property type="component" value="Unassembled WGS sequence"/>
</dbReference>
<accession>A0A8J2RTG6</accession>
<comment type="caution">
    <text evidence="4">The sequence shown here is derived from an EMBL/GenBank/DDBJ whole genome shotgun (WGS) entry which is preliminary data.</text>
</comment>
<comment type="subcellular location">
    <subcellularLocation>
        <location evidence="1">Nucleus</location>
    </subcellularLocation>
</comment>
<dbReference type="InterPro" id="IPR045109">
    <property type="entry name" value="LSDs-like"/>
</dbReference>
<keyword evidence="5" id="KW-1185">Reference proteome</keyword>
<dbReference type="GO" id="GO:0031490">
    <property type="term" value="F:chromatin DNA binding"/>
    <property type="evidence" value="ECO:0007669"/>
    <property type="project" value="TreeGrafter"/>
</dbReference>
<protein>
    <submittedName>
        <fullName evidence="4">Uncharacterized protein</fullName>
    </submittedName>
</protein>
<sequence>MSDDFDNADNRLKDFKGEPMLLKLMDWLSNNDFTNLSKHHVDDFINALPMQQDRHLNWRLYLADRLPGDHAKYDLGPKMYIAYGMAETNLHFERCDVVNVMAYVGELHNHANEAIQDSECDNSTRKKLKKVRYFQSCLNVASDFVSLETVGHCLKLKEEVHWSSS</sequence>
<dbReference type="GO" id="GO:0000118">
    <property type="term" value="C:histone deacetylase complex"/>
    <property type="evidence" value="ECO:0007669"/>
    <property type="project" value="TreeGrafter"/>
</dbReference>
<reference evidence="4" key="1">
    <citation type="submission" date="2021-11" db="EMBL/GenBank/DDBJ databases">
        <authorList>
            <person name="Schell T."/>
        </authorList>
    </citation>
    <scope>NUCLEOTIDE SEQUENCE</scope>
    <source>
        <strain evidence="4">M5</strain>
    </source>
</reference>
<dbReference type="GO" id="GO:0046872">
    <property type="term" value="F:metal ion binding"/>
    <property type="evidence" value="ECO:0007669"/>
    <property type="project" value="UniProtKB-KW"/>
</dbReference>
<keyword evidence="2" id="KW-0479">Metal-binding</keyword>